<evidence type="ECO:0000313" key="4">
    <source>
        <dbReference type="Proteomes" id="UP000005408"/>
    </source>
</evidence>
<feature type="compositionally biased region" description="Basic and acidic residues" evidence="1">
    <location>
        <begin position="438"/>
        <end position="447"/>
    </location>
</feature>
<keyword evidence="2" id="KW-0472">Membrane</keyword>
<evidence type="ECO:0008006" key="5">
    <source>
        <dbReference type="Google" id="ProtNLM"/>
    </source>
</evidence>
<feature type="compositionally biased region" description="Polar residues" evidence="1">
    <location>
        <begin position="418"/>
        <end position="436"/>
    </location>
</feature>
<reference evidence="3" key="1">
    <citation type="submission" date="2022-08" db="UniProtKB">
        <authorList>
            <consortium name="EnsemblMetazoa"/>
        </authorList>
    </citation>
    <scope>IDENTIFICATION</scope>
    <source>
        <strain evidence="3">05x7-T-G4-1.051#20</strain>
    </source>
</reference>
<accession>A0A8W8JJY5</accession>
<keyword evidence="4" id="KW-1185">Reference proteome</keyword>
<feature type="region of interest" description="Disordered" evidence="1">
    <location>
        <begin position="306"/>
        <end position="326"/>
    </location>
</feature>
<dbReference type="Proteomes" id="UP000005408">
    <property type="component" value="Unassembled WGS sequence"/>
</dbReference>
<name>A0A8W8JJY5_MAGGI</name>
<evidence type="ECO:0000313" key="3">
    <source>
        <dbReference type="EnsemblMetazoa" id="G19026.4:cds"/>
    </source>
</evidence>
<organism evidence="3 4">
    <name type="scientific">Magallana gigas</name>
    <name type="common">Pacific oyster</name>
    <name type="synonym">Crassostrea gigas</name>
    <dbReference type="NCBI Taxonomy" id="29159"/>
    <lineage>
        <taxon>Eukaryota</taxon>
        <taxon>Metazoa</taxon>
        <taxon>Spiralia</taxon>
        <taxon>Lophotrochozoa</taxon>
        <taxon>Mollusca</taxon>
        <taxon>Bivalvia</taxon>
        <taxon>Autobranchia</taxon>
        <taxon>Pteriomorphia</taxon>
        <taxon>Ostreida</taxon>
        <taxon>Ostreoidea</taxon>
        <taxon>Ostreidae</taxon>
        <taxon>Magallana</taxon>
    </lineage>
</organism>
<keyword evidence="2" id="KW-1133">Transmembrane helix</keyword>
<sequence>MYIVTSLSTHAVNVQNQNFLVKMKAPCLLILIVMQLSRIANCCSSNINIDNAFVSCSTNNVSCNAECYRGYIFTNGSTKENYSCQNGAWRPMSSSCKQIPLVSVTYSAIWVFDEVVISVCANISSRLDNLREVLEETLAKNCQMLNINATVQFTHSFLAFQVHTHFKAVYDNFTNWKALNVCIHYNLGTFRNHQVIKSMFEGVTCGNLNTSNTIHRDLFVREIYDTCPSATELFNVSTSEDGMYIRYCDIDSTITTTKSSTEPTQMRTSESPTIHTEVSFTVNNFSTSQRTSLEKEVLLTDETSNINHGTTLGTEVSSTNQRSRVNRSQITTIPSLSGEKELKVKSIIYIAAPTGGVFLISLIITFIVCSRKRGKDPENLTDDIKMTRDPTHRKDETSFKGDMIENELYKSADDVLDRNSNGDTTQAASDDYSTAPYSKEKNKNQMKVEQEEYSYPSKKSNFKEARVNVVFDDDTEGDLDVKASEVFQTPNHDSENSCDYAVVNKSRKM</sequence>
<protein>
    <recommendedName>
        <fullName evidence="5">Sushi domain-containing protein</fullName>
    </recommendedName>
</protein>
<dbReference type="EnsemblMetazoa" id="G19026.4">
    <property type="protein sequence ID" value="G19026.4:cds"/>
    <property type="gene ID" value="G19026"/>
</dbReference>
<keyword evidence="2" id="KW-0812">Transmembrane</keyword>
<feature type="region of interest" description="Disordered" evidence="1">
    <location>
        <begin position="411"/>
        <end position="447"/>
    </location>
</feature>
<dbReference type="AlphaFoldDB" id="A0A8W8JJY5"/>
<evidence type="ECO:0000256" key="1">
    <source>
        <dbReference type="SAM" id="MobiDB-lite"/>
    </source>
</evidence>
<feature type="transmembrane region" description="Helical" evidence="2">
    <location>
        <begin position="347"/>
        <end position="369"/>
    </location>
</feature>
<proteinExistence type="predicted"/>
<evidence type="ECO:0000256" key="2">
    <source>
        <dbReference type="SAM" id="Phobius"/>
    </source>
</evidence>